<proteinExistence type="predicted"/>
<evidence type="ECO:0000259" key="2">
    <source>
        <dbReference type="PROSITE" id="PS50097"/>
    </source>
</evidence>
<feature type="region of interest" description="Disordered" evidence="1">
    <location>
        <begin position="1"/>
        <end position="33"/>
    </location>
</feature>
<dbReference type="SUPFAM" id="SSF54695">
    <property type="entry name" value="POZ domain"/>
    <property type="match status" value="1"/>
</dbReference>
<dbReference type="Pfam" id="PF00651">
    <property type="entry name" value="BTB"/>
    <property type="match status" value="1"/>
</dbReference>
<keyword evidence="4" id="KW-1185">Reference proteome</keyword>
<feature type="region of interest" description="Disordered" evidence="1">
    <location>
        <begin position="464"/>
        <end position="524"/>
    </location>
</feature>
<organism evidence="3 4">
    <name type="scientific">Pristionchus mayeri</name>
    <dbReference type="NCBI Taxonomy" id="1317129"/>
    <lineage>
        <taxon>Eukaryota</taxon>
        <taxon>Metazoa</taxon>
        <taxon>Ecdysozoa</taxon>
        <taxon>Nematoda</taxon>
        <taxon>Chromadorea</taxon>
        <taxon>Rhabditida</taxon>
        <taxon>Rhabditina</taxon>
        <taxon>Diplogasteromorpha</taxon>
        <taxon>Diplogasteroidea</taxon>
        <taxon>Neodiplogasteridae</taxon>
        <taxon>Pristionchus</taxon>
    </lineage>
</organism>
<dbReference type="InterPro" id="IPR000210">
    <property type="entry name" value="BTB/POZ_dom"/>
</dbReference>
<feature type="domain" description="BTB" evidence="2">
    <location>
        <begin position="186"/>
        <end position="246"/>
    </location>
</feature>
<evidence type="ECO:0000313" key="4">
    <source>
        <dbReference type="Proteomes" id="UP001328107"/>
    </source>
</evidence>
<dbReference type="PANTHER" id="PTHR22744:SF17">
    <property type="entry name" value="BTB DOMAIN-CONTAINING PROTEIN"/>
    <property type="match status" value="1"/>
</dbReference>
<reference evidence="4" key="1">
    <citation type="submission" date="2022-10" db="EMBL/GenBank/DDBJ databases">
        <title>Genome assembly of Pristionchus species.</title>
        <authorList>
            <person name="Yoshida K."/>
            <person name="Sommer R.J."/>
        </authorList>
    </citation>
    <scope>NUCLEOTIDE SEQUENCE [LARGE SCALE GENOMIC DNA]</scope>
    <source>
        <strain evidence="4">RS5460</strain>
    </source>
</reference>
<comment type="caution">
    <text evidence="3">The sequence shown here is derived from an EMBL/GenBank/DDBJ whole genome shotgun (WGS) entry which is preliminary data.</text>
</comment>
<dbReference type="SMART" id="SM00225">
    <property type="entry name" value="BTB"/>
    <property type="match status" value="1"/>
</dbReference>
<dbReference type="EMBL" id="BTRK01000005">
    <property type="protein sequence ID" value="GMR53033.1"/>
    <property type="molecule type" value="Genomic_DNA"/>
</dbReference>
<dbReference type="Proteomes" id="UP001328107">
    <property type="component" value="Unassembled WGS sequence"/>
</dbReference>
<feature type="compositionally biased region" description="Polar residues" evidence="1">
    <location>
        <begin position="14"/>
        <end position="30"/>
    </location>
</feature>
<feature type="compositionally biased region" description="Acidic residues" evidence="1">
    <location>
        <begin position="483"/>
        <end position="496"/>
    </location>
</feature>
<accession>A0AAN5CY94</accession>
<gene>
    <name evidence="3" type="ORF">PMAYCL1PPCAC_23228</name>
</gene>
<evidence type="ECO:0000313" key="3">
    <source>
        <dbReference type="EMBL" id="GMR53033.1"/>
    </source>
</evidence>
<dbReference type="Gene3D" id="3.30.710.10">
    <property type="entry name" value="Potassium Channel Kv1.1, Chain A"/>
    <property type="match status" value="1"/>
</dbReference>
<dbReference type="PROSITE" id="PS50097">
    <property type="entry name" value="BTB"/>
    <property type="match status" value="1"/>
</dbReference>
<dbReference type="PANTHER" id="PTHR22744">
    <property type="entry name" value="HELIX LOOP HELIX PROTEIN 21-RELATED"/>
    <property type="match status" value="1"/>
</dbReference>
<dbReference type="AlphaFoldDB" id="A0AAN5CY94"/>
<dbReference type="InterPro" id="IPR011333">
    <property type="entry name" value="SKP1/BTB/POZ_sf"/>
</dbReference>
<evidence type="ECO:0000256" key="1">
    <source>
        <dbReference type="SAM" id="MobiDB-lite"/>
    </source>
</evidence>
<sequence length="524" mass="59066">MDQQEGTSAWGIWSSGTNEETPQSSATINNKPPYEPTFDDEIEKFIRLDTTSYDFKEFFDHKSKMLASVISVGTIKFDVELERVKVDRPEHKDFIVHVVCHREGLDPHWSCSFQCDVRASFGDSDTKVSGQKINARYKDNSLPLAIMRLPVGSIDEAFLIVQIKMTKWKGIFPRLIHDFFNQNEYTNATIVVEDQPLHVTREILSIHSAYFNNLFFNDNFADASKDEYHLTDVSYEDMMLFLNLSYPETMVGRRELFVTSIDYLERALLLCEQFSAPAIKNLAERLLRNHTEHFPGVSSTRLLYIADRFRLSDACSSQMRRLTAQADFIRLRRSDEFELLSERLLSKLLTSALEKLPPSTAPRKARIPSRTGRIGQFSDVEVDDDDFSDVEILQHLSSTQHIPNTSRAGMATAQITSWRPVVVTSSNPHTATTSSSSAAAVAVQPGRAIVPVLLPAAAAPSINAAASSKSQYAIKGRKRDIKVEEDSEDDDSEEDYQPGPSNRPAKKSAKRGVTTRSRAKRTKK</sequence>
<name>A0AAN5CY94_9BILA</name>
<protein>
    <recommendedName>
        <fullName evidence="2">BTB domain-containing protein</fullName>
    </recommendedName>
</protein>